<protein>
    <submittedName>
        <fullName evidence="1">Uncharacterized protein</fullName>
    </submittedName>
</protein>
<comment type="caution">
    <text evidence="1">The sequence shown here is derived from an EMBL/GenBank/DDBJ whole genome shotgun (WGS) entry which is preliminary data.</text>
</comment>
<dbReference type="OrthoDB" id="195843at2157"/>
<sequence>MARTVPERSQAASETDSELPHLVTIVGRGVPANFEVTVDGELEMIDEDPETTATIVSKRAAEGSIDVGVTRFRFSGQMANVSLVDWNGVPAPDSSITPTVHVDYDVPNR</sequence>
<dbReference type="AlphaFoldDB" id="A0A4S3TJL3"/>
<keyword evidence="2" id="KW-1185">Reference proteome</keyword>
<evidence type="ECO:0000313" key="2">
    <source>
        <dbReference type="Proteomes" id="UP000318864"/>
    </source>
</evidence>
<reference evidence="1 2" key="1">
    <citation type="submission" date="2018-10" db="EMBL/GenBank/DDBJ databases">
        <title>Natronolimnobius sp. XQ-INN 246 isolated from Inner Mongolia Autonomous Region of China.</title>
        <authorList>
            <person name="Xue Q."/>
        </authorList>
    </citation>
    <scope>NUCLEOTIDE SEQUENCE [LARGE SCALE GENOMIC DNA]</scope>
    <source>
        <strain evidence="1 2">XQ-INN 246</strain>
    </source>
</reference>
<dbReference type="EMBL" id="RBZW01000039">
    <property type="protein sequence ID" value="THE64231.1"/>
    <property type="molecule type" value="Genomic_DNA"/>
</dbReference>
<gene>
    <name evidence="1" type="ORF">D8Y22_14310</name>
</gene>
<dbReference type="RefSeq" id="WP_141465363.1">
    <property type="nucleotide sequence ID" value="NZ_RBZW01000039.1"/>
</dbReference>
<dbReference type="Proteomes" id="UP000318864">
    <property type="component" value="Unassembled WGS sequence"/>
</dbReference>
<organism evidence="1 2">
    <name type="scientific">Salinadaptatus halalkaliphilus</name>
    <dbReference type="NCBI Taxonomy" id="2419781"/>
    <lineage>
        <taxon>Archaea</taxon>
        <taxon>Methanobacteriati</taxon>
        <taxon>Methanobacteriota</taxon>
        <taxon>Stenosarchaea group</taxon>
        <taxon>Halobacteria</taxon>
        <taxon>Halobacteriales</taxon>
        <taxon>Natrialbaceae</taxon>
        <taxon>Salinadaptatus</taxon>
    </lineage>
</organism>
<name>A0A4S3TJL3_9EURY</name>
<proteinExistence type="predicted"/>
<evidence type="ECO:0000313" key="1">
    <source>
        <dbReference type="EMBL" id="THE64231.1"/>
    </source>
</evidence>
<accession>A0A4S3TJL3</accession>